<keyword evidence="3" id="KW-1185">Reference proteome</keyword>
<dbReference type="EMBL" id="AP025591">
    <property type="protein sequence ID" value="BDG05840.1"/>
    <property type="molecule type" value="Genomic_DNA"/>
</dbReference>
<protein>
    <recommendedName>
        <fullName evidence="4">Lipoprotein</fullName>
    </recommendedName>
</protein>
<proteinExistence type="predicted"/>
<evidence type="ECO:0000256" key="1">
    <source>
        <dbReference type="SAM" id="SignalP"/>
    </source>
</evidence>
<dbReference type="RefSeq" id="WP_248355010.1">
    <property type="nucleotide sequence ID" value="NZ_AP025591.1"/>
</dbReference>
<reference evidence="3" key="1">
    <citation type="journal article" date="2022" name="Int. J. Syst. Evol. Microbiol.">
        <title>Anaeromyxobacter oryzae sp. nov., Anaeromyxobacter diazotrophicus sp. nov. and Anaeromyxobacter paludicola sp. nov., isolated from paddy soils.</title>
        <authorList>
            <person name="Itoh H."/>
            <person name="Xu Z."/>
            <person name="Mise K."/>
            <person name="Masuda Y."/>
            <person name="Ushijima N."/>
            <person name="Hayakawa C."/>
            <person name="Shiratori Y."/>
            <person name="Senoo K."/>
        </authorList>
    </citation>
    <scope>NUCLEOTIDE SEQUENCE [LARGE SCALE GENOMIC DNA]</scope>
    <source>
        <strain evidence="3">Red232</strain>
    </source>
</reference>
<accession>A0ABM7X232</accession>
<evidence type="ECO:0000313" key="2">
    <source>
        <dbReference type="EMBL" id="BDG05840.1"/>
    </source>
</evidence>
<keyword evidence="1" id="KW-0732">Signal</keyword>
<feature type="chain" id="PRO_5045979340" description="Lipoprotein" evidence="1">
    <location>
        <begin position="21"/>
        <end position="364"/>
    </location>
</feature>
<gene>
    <name evidence="2" type="ORF">AMOR_48360</name>
</gene>
<evidence type="ECO:0008006" key="4">
    <source>
        <dbReference type="Google" id="ProtNLM"/>
    </source>
</evidence>
<feature type="signal peptide" evidence="1">
    <location>
        <begin position="1"/>
        <end position="20"/>
    </location>
</feature>
<name>A0ABM7X232_9BACT</name>
<organism evidence="2 3">
    <name type="scientific">Anaeromyxobacter oryzae</name>
    <dbReference type="NCBI Taxonomy" id="2918170"/>
    <lineage>
        <taxon>Bacteria</taxon>
        <taxon>Pseudomonadati</taxon>
        <taxon>Myxococcota</taxon>
        <taxon>Myxococcia</taxon>
        <taxon>Myxococcales</taxon>
        <taxon>Cystobacterineae</taxon>
        <taxon>Anaeromyxobacteraceae</taxon>
        <taxon>Anaeromyxobacter</taxon>
    </lineage>
</organism>
<sequence>MKRLALVVVLAAAVPAAGHASGPAATKPAAAAKAAAPAAAKGAPKKAAAAPTAGAKPPDGWKEVVAKDAGFTAWFPGEPQHQLENRAGALLGGYMLDRDGDLASVAVFMVSAGEEGQELADGIFGLVTQEEGSKVTREYQATLDGKPARGFDVETPDSAITARRAVVFGRHYLLLLRVPRGAAIPEADARAFFGSFHAVAELDAPPAAAEPAAPARPLPPATPATGFKEFVAKDAGFAIAFPGEPERETNEDGTFTGYRLKGAKGGCSFIAITVTAKGEDVKAVLDEQVTRLVDAFGPSIQRDEPATIGGLPGRALTSAQGDSRIEIRFVVAKNRLHGLMVAADGAAPSEADQKAFFGSFRSLP</sequence>
<dbReference type="Proteomes" id="UP001162891">
    <property type="component" value="Chromosome"/>
</dbReference>
<evidence type="ECO:0000313" key="3">
    <source>
        <dbReference type="Proteomes" id="UP001162891"/>
    </source>
</evidence>